<comment type="caution">
    <text evidence="1">The sequence shown here is derived from an EMBL/GenBank/DDBJ whole genome shotgun (WGS) entry which is preliminary data.</text>
</comment>
<dbReference type="RefSeq" id="WP_121130868.1">
    <property type="nucleotide sequence ID" value="NZ_RBZO01000011.1"/>
</dbReference>
<name>A0A494Z0I9_9BACI</name>
<dbReference type="Proteomes" id="UP000281813">
    <property type="component" value="Unassembled WGS sequence"/>
</dbReference>
<evidence type="ECO:0000313" key="2">
    <source>
        <dbReference type="Proteomes" id="UP000281813"/>
    </source>
</evidence>
<reference evidence="1 2" key="1">
    <citation type="journal article" date="2015" name="Antonie Van Leeuwenhoek">
        <title>Oceanobacillus bengalensis sp. nov., a bacterium isolated from seawater of the Bay of Bengal.</title>
        <authorList>
            <person name="Yongchang O."/>
            <person name="Xiang W."/>
            <person name="Wang G."/>
        </authorList>
    </citation>
    <scope>NUCLEOTIDE SEQUENCE [LARGE SCALE GENOMIC DNA]</scope>
    <source>
        <strain evidence="1 2">MCCC 1K00260</strain>
    </source>
</reference>
<accession>A0A494Z0I9</accession>
<evidence type="ECO:0000313" key="1">
    <source>
        <dbReference type="EMBL" id="RKQ15881.1"/>
    </source>
</evidence>
<protein>
    <submittedName>
        <fullName evidence="1">Uncharacterized protein</fullName>
    </submittedName>
</protein>
<proteinExistence type="predicted"/>
<dbReference type="EMBL" id="RBZO01000011">
    <property type="protein sequence ID" value="RKQ15881.1"/>
    <property type="molecule type" value="Genomic_DNA"/>
</dbReference>
<gene>
    <name evidence="1" type="ORF">D8M05_08980</name>
</gene>
<organism evidence="1 2">
    <name type="scientific">Oceanobacillus bengalensis</name>
    <dbReference type="NCBI Taxonomy" id="1435466"/>
    <lineage>
        <taxon>Bacteria</taxon>
        <taxon>Bacillati</taxon>
        <taxon>Bacillota</taxon>
        <taxon>Bacilli</taxon>
        <taxon>Bacillales</taxon>
        <taxon>Bacillaceae</taxon>
        <taxon>Oceanobacillus</taxon>
    </lineage>
</organism>
<sequence length="212" mass="23952">MEKKGLCLNMRCMYVLLVLFSISIIISGCNDVEKKTTSEQERDPVLIEESQFGLDPSGGTFYRYSEIKNIGTYEIGPLTANIETAEAVKGSFKDDYESYNVNANETIEMINFHIQFELNKDIEDVSFNQEHIHLKTNTGEKIDTPHELLSSVVSASILKSPKNNNESYLRQFSFPLQESTLQDIKKVTLIIDAPLDSKGEPLGEDLEVEVNF</sequence>
<dbReference type="PROSITE" id="PS51257">
    <property type="entry name" value="PROKAR_LIPOPROTEIN"/>
    <property type="match status" value="1"/>
</dbReference>
<dbReference type="AlphaFoldDB" id="A0A494Z0I9"/>
<keyword evidence="2" id="KW-1185">Reference proteome</keyword>